<proteinExistence type="predicted"/>
<gene>
    <name evidence="1" type="ordered locus">Tery_1342</name>
</gene>
<accession>Q116B7</accession>
<protein>
    <submittedName>
        <fullName evidence="1">Uncharacterized protein</fullName>
    </submittedName>
</protein>
<evidence type="ECO:0000313" key="1">
    <source>
        <dbReference type="EMBL" id="ABG50657.1"/>
    </source>
</evidence>
<name>Q116B7_TRIEI</name>
<dbReference type="AlphaFoldDB" id="Q116B7"/>
<dbReference type="KEGG" id="ter:Tery_1342"/>
<dbReference type="RefSeq" id="WP_011611036.1">
    <property type="nucleotide sequence ID" value="NC_008312.1"/>
</dbReference>
<reference evidence="1" key="1">
    <citation type="submission" date="2006-06" db="EMBL/GenBank/DDBJ databases">
        <title>Complete sequence of Trichodesmium erythraeum IMS101.</title>
        <authorList>
            <consortium name="US DOE Joint Genome Institute"/>
            <person name="Copeland A."/>
            <person name="Lucas S."/>
            <person name="Lapidus A."/>
            <person name="Barry K."/>
            <person name="Detter J.C."/>
            <person name="Glavina del Rio T."/>
            <person name="Hammon N."/>
            <person name="Israni S."/>
            <person name="Dalin E."/>
            <person name="Tice H."/>
            <person name="Pitluck S."/>
            <person name="Kiss H."/>
            <person name="Munk A.C."/>
            <person name="Brettin T."/>
            <person name="Bruce D."/>
            <person name="Han C."/>
            <person name="Tapia R."/>
            <person name="Gilna P."/>
            <person name="Schmutz J."/>
            <person name="Larimer F."/>
            <person name="Land M."/>
            <person name="Hauser L."/>
            <person name="Kyrpides N."/>
            <person name="Kim E."/>
            <person name="Richardson P."/>
        </authorList>
    </citation>
    <scope>NUCLEOTIDE SEQUENCE [LARGE SCALE GENOMIC DNA]</scope>
    <source>
        <strain evidence="1">IMS101</strain>
    </source>
</reference>
<sequence>MVTELGKVGNQFDSLGYIGVNTYQRKYFDNGNFLEYFGTPYGFNKLGVEKIGELEYVTRRVLLNIDAY</sequence>
<dbReference type="HOGENOM" id="CLU_2792823_0_0_3"/>
<organism evidence="1">
    <name type="scientific">Trichodesmium erythraeum (strain IMS101)</name>
    <dbReference type="NCBI Taxonomy" id="203124"/>
    <lineage>
        <taxon>Bacteria</taxon>
        <taxon>Bacillati</taxon>
        <taxon>Cyanobacteriota</taxon>
        <taxon>Cyanophyceae</taxon>
        <taxon>Oscillatoriophycideae</taxon>
        <taxon>Oscillatoriales</taxon>
        <taxon>Microcoleaceae</taxon>
        <taxon>Trichodesmium</taxon>
    </lineage>
</organism>
<dbReference type="EMBL" id="CP000393">
    <property type="protein sequence ID" value="ABG50657.1"/>
    <property type="molecule type" value="Genomic_DNA"/>
</dbReference>